<keyword evidence="3" id="KW-1185">Reference proteome</keyword>
<dbReference type="AlphaFoldDB" id="A0AAD9J3M0"/>
<accession>A0AAD9J3M0</accession>
<evidence type="ECO:0000256" key="1">
    <source>
        <dbReference type="SAM" id="MobiDB-lite"/>
    </source>
</evidence>
<reference evidence="2" key="1">
    <citation type="journal article" date="2023" name="Mol. Biol. Evol.">
        <title>Third-Generation Sequencing Reveals the Adaptive Role of the Epigenome in Three Deep-Sea Polychaetes.</title>
        <authorList>
            <person name="Perez M."/>
            <person name="Aroh O."/>
            <person name="Sun Y."/>
            <person name="Lan Y."/>
            <person name="Juniper S.K."/>
            <person name="Young C.R."/>
            <person name="Angers B."/>
            <person name="Qian P.Y."/>
        </authorList>
    </citation>
    <scope>NUCLEOTIDE SEQUENCE</scope>
    <source>
        <strain evidence="2">P08H-3</strain>
    </source>
</reference>
<evidence type="ECO:0000313" key="3">
    <source>
        <dbReference type="Proteomes" id="UP001208570"/>
    </source>
</evidence>
<name>A0AAD9J3M0_9ANNE</name>
<dbReference type="EMBL" id="JAODUP010000678">
    <property type="protein sequence ID" value="KAK2145483.1"/>
    <property type="molecule type" value="Genomic_DNA"/>
</dbReference>
<sequence length="89" mass="10006">MPPSKTRGRGGTSTRRFASPKPQLKTIRKTPCVKNMKIPASALSTPLTPGWVNAAPELFSQPDASLDKIPDPFENRRMTRRYVCLNFYI</sequence>
<feature type="region of interest" description="Disordered" evidence="1">
    <location>
        <begin position="1"/>
        <end position="23"/>
    </location>
</feature>
<comment type="caution">
    <text evidence="2">The sequence shown here is derived from an EMBL/GenBank/DDBJ whole genome shotgun (WGS) entry which is preliminary data.</text>
</comment>
<evidence type="ECO:0000313" key="2">
    <source>
        <dbReference type="EMBL" id="KAK2145483.1"/>
    </source>
</evidence>
<organism evidence="2 3">
    <name type="scientific">Paralvinella palmiformis</name>
    <dbReference type="NCBI Taxonomy" id="53620"/>
    <lineage>
        <taxon>Eukaryota</taxon>
        <taxon>Metazoa</taxon>
        <taxon>Spiralia</taxon>
        <taxon>Lophotrochozoa</taxon>
        <taxon>Annelida</taxon>
        <taxon>Polychaeta</taxon>
        <taxon>Sedentaria</taxon>
        <taxon>Canalipalpata</taxon>
        <taxon>Terebellida</taxon>
        <taxon>Terebelliformia</taxon>
        <taxon>Alvinellidae</taxon>
        <taxon>Paralvinella</taxon>
    </lineage>
</organism>
<gene>
    <name evidence="2" type="ORF">LSH36_678g01050</name>
</gene>
<proteinExistence type="predicted"/>
<protein>
    <submittedName>
        <fullName evidence="2">Uncharacterized protein</fullName>
    </submittedName>
</protein>
<dbReference type="Proteomes" id="UP001208570">
    <property type="component" value="Unassembled WGS sequence"/>
</dbReference>